<dbReference type="InterPro" id="IPR000195">
    <property type="entry name" value="Rab-GAP-TBC_dom"/>
</dbReference>
<dbReference type="PROSITE" id="PS50086">
    <property type="entry name" value="TBC_RABGAP"/>
    <property type="match status" value="1"/>
</dbReference>
<dbReference type="Proteomes" id="UP000054560">
    <property type="component" value="Unassembled WGS sequence"/>
</dbReference>
<keyword evidence="1" id="KW-0343">GTPase activation</keyword>
<reference evidence="3 4" key="1">
    <citation type="submission" date="2011-02" db="EMBL/GenBank/DDBJ databases">
        <title>The Genome Sequence of Sphaeroforma arctica JP610.</title>
        <authorList>
            <consortium name="The Broad Institute Genome Sequencing Platform"/>
            <person name="Russ C."/>
            <person name="Cuomo C."/>
            <person name="Young S.K."/>
            <person name="Zeng Q."/>
            <person name="Gargeya S."/>
            <person name="Alvarado L."/>
            <person name="Berlin A."/>
            <person name="Chapman S.B."/>
            <person name="Chen Z."/>
            <person name="Freedman E."/>
            <person name="Gellesch M."/>
            <person name="Goldberg J."/>
            <person name="Griggs A."/>
            <person name="Gujja S."/>
            <person name="Heilman E."/>
            <person name="Heiman D."/>
            <person name="Howarth C."/>
            <person name="Mehta T."/>
            <person name="Neiman D."/>
            <person name="Pearson M."/>
            <person name="Roberts A."/>
            <person name="Saif S."/>
            <person name="Shea T."/>
            <person name="Shenoy N."/>
            <person name="Sisk P."/>
            <person name="Stolte C."/>
            <person name="Sykes S."/>
            <person name="White J."/>
            <person name="Yandava C."/>
            <person name="Burger G."/>
            <person name="Gray M.W."/>
            <person name="Holland P.W.H."/>
            <person name="King N."/>
            <person name="Lang F.B.F."/>
            <person name="Roger A.J."/>
            <person name="Ruiz-Trillo I."/>
            <person name="Haas B."/>
            <person name="Nusbaum C."/>
            <person name="Birren B."/>
        </authorList>
    </citation>
    <scope>NUCLEOTIDE SEQUENCE [LARGE SCALE GENOMIC DNA]</scope>
    <source>
        <strain evidence="3 4">JP610</strain>
    </source>
</reference>
<name>A0A0L0FQ14_9EUKA</name>
<dbReference type="PANTHER" id="PTHR22957">
    <property type="entry name" value="TBC1 DOMAIN FAMILY MEMBER GTPASE-ACTIVATING PROTEIN"/>
    <property type="match status" value="1"/>
</dbReference>
<dbReference type="Pfam" id="PF00566">
    <property type="entry name" value="RabGAP-TBC"/>
    <property type="match status" value="1"/>
</dbReference>
<proteinExistence type="predicted"/>
<dbReference type="GO" id="GO:0005096">
    <property type="term" value="F:GTPase activator activity"/>
    <property type="evidence" value="ECO:0007669"/>
    <property type="project" value="UniProtKB-KW"/>
</dbReference>
<dbReference type="STRING" id="667725.A0A0L0FQ14"/>
<accession>A0A0L0FQ14</accession>
<keyword evidence="4" id="KW-1185">Reference proteome</keyword>
<evidence type="ECO:0000256" key="1">
    <source>
        <dbReference type="ARBA" id="ARBA00022468"/>
    </source>
</evidence>
<feature type="domain" description="Rab-GAP TBC" evidence="2">
    <location>
        <begin position="1"/>
        <end position="104"/>
    </location>
</feature>
<protein>
    <recommendedName>
        <fullName evidence="2">Rab-GAP TBC domain-containing protein</fullName>
    </recommendedName>
</protein>
<sequence length="104" mass="12345">NPWVSYYEDEELKQEIEMDVLRTYQEMPFFQQESVQASLGKLLFVFSKEFAALSYRQGMHELLAPLLWVRTHHTPLTGLGMLYMPMVVKFKWYTEAFDVSMRLG</sequence>
<dbReference type="RefSeq" id="XP_014152802.1">
    <property type="nucleotide sequence ID" value="XM_014297327.1"/>
</dbReference>
<dbReference type="EMBL" id="KQ242400">
    <property type="protein sequence ID" value="KNC78900.1"/>
    <property type="molecule type" value="Genomic_DNA"/>
</dbReference>
<dbReference type="Gene3D" id="1.10.8.270">
    <property type="entry name" value="putative rabgap domain of human tbc1 domain family member 14 like domains"/>
    <property type="match status" value="1"/>
</dbReference>
<feature type="non-terminal residue" evidence="3">
    <location>
        <position position="1"/>
    </location>
</feature>
<dbReference type="PANTHER" id="PTHR22957:SF337">
    <property type="entry name" value="TBC1 DOMAIN FAMILY MEMBER 5"/>
    <property type="match status" value="1"/>
</dbReference>
<gene>
    <name evidence="3" type="ORF">SARC_08686</name>
</gene>
<evidence type="ECO:0000313" key="4">
    <source>
        <dbReference type="Proteomes" id="UP000054560"/>
    </source>
</evidence>
<evidence type="ECO:0000313" key="3">
    <source>
        <dbReference type="EMBL" id="KNC78900.1"/>
    </source>
</evidence>
<dbReference type="GeneID" id="25909190"/>
<dbReference type="AlphaFoldDB" id="A0A0L0FQ14"/>
<evidence type="ECO:0000259" key="2">
    <source>
        <dbReference type="PROSITE" id="PS50086"/>
    </source>
</evidence>
<dbReference type="SUPFAM" id="SSF47923">
    <property type="entry name" value="Ypt/Rab-GAP domain of gyp1p"/>
    <property type="match status" value="1"/>
</dbReference>
<dbReference type="InterPro" id="IPR035969">
    <property type="entry name" value="Rab-GAP_TBC_sf"/>
</dbReference>
<organism evidence="3 4">
    <name type="scientific">Sphaeroforma arctica JP610</name>
    <dbReference type="NCBI Taxonomy" id="667725"/>
    <lineage>
        <taxon>Eukaryota</taxon>
        <taxon>Ichthyosporea</taxon>
        <taxon>Ichthyophonida</taxon>
        <taxon>Sphaeroforma</taxon>
    </lineage>
</organism>
<dbReference type="eggNOG" id="KOG1091">
    <property type="taxonomic scope" value="Eukaryota"/>
</dbReference>
<dbReference type="OrthoDB" id="27140at2759"/>